<dbReference type="PANTHER" id="PTHR33740:SF1">
    <property type="entry name" value="SLH DOMAIN PROTEIN"/>
    <property type="match status" value="1"/>
</dbReference>
<feature type="transmembrane region" description="Helical" evidence="1">
    <location>
        <begin position="107"/>
        <end position="128"/>
    </location>
</feature>
<feature type="domain" description="SLH" evidence="2">
    <location>
        <begin position="263"/>
        <end position="336"/>
    </location>
</feature>
<keyword evidence="1" id="KW-1133">Transmembrane helix</keyword>
<evidence type="ECO:0000259" key="2">
    <source>
        <dbReference type="PROSITE" id="PS51272"/>
    </source>
</evidence>
<accession>A0A2P2K963</accession>
<dbReference type="InterPro" id="IPR001119">
    <property type="entry name" value="SLH_dom"/>
</dbReference>
<organism evidence="3">
    <name type="scientific">Rhizophora mucronata</name>
    <name type="common">Asiatic mangrove</name>
    <dbReference type="NCBI Taxonomy" id="61149"/>
    <lineage>
        <taxon>Eukaryota</taxon>
        <taxon>Viridiplantae</taxon>
        <taxon>Streptophyta</taxon>
        <taxon>Embryophyta</taxon>
        <taxon>Tracheophyta</taxon>
        <taxon>Spermatophyta</taxon>
        <taxon>Magnoliopsida</taxon>
        <taxon>eudicotyledons</taxon>
        <taxon>Gunneridae</taxon>
        <taxon>Pentapetalae</taxon>
        <taxon>rosids</taxon>
        <taxon>fabids</taxon>
        <taxon>Malpighiales</taxon>
        <taxon>Rhizophoraceae</taxon>
        <taxon>Rhizophora</taxon>
    </lineage>
</organism>
<proteinExistence type="predicted"/>
<keyword evidence="1" id="KW-0812">Transmembrane</keyword>
<protein>
    <recommendedName>
        <fullName evidence="2">SLH domain-containing protein</fullName>
    </recommendedName>
</protein>
<dbReference type="EMBL" id="GGEC01021748">
    <property type="protein sequence ID" value="MBX02232.1"/>
    <property type="molecule type" value="Transcribed_RNA"/>
</dbReference>
<evidence type="ECO:0000256" key="1">
    <source>
        <dbReference type="SAM" id="Phobius"/>
    </source>
</evidence>
<dbReference type="PROSITE" id="PS51272">
    <property type="entry name" value="SLH"/>
    <property type="match status" value="1"/>
</dbReference>
<reference evidence="3" key="1">
    <citation type="submission" date="2018-02" db="EMBL/GenBank/DDBJ databases">
        <title>Rhizophora mucronata_Transcriptome.</title>
        <authorList>
            <person name="Meera S.P."/>
            <person name="Sreeshan A."/>
            <person name="Augustine A."/>
        </authorList>
    </citation>
    <scope>NUCLEOTIDE SEQUENCE</scope>
    <source>
        <tissue evidence="3">Leaf</tissue>
    </source>
</reference>
<sequence>MVSCSTTCAPPYSFLLLRRTAAIPCLIRRRNFSIFTIPNTILRSNTNPRLPGRPASLSNTHLSLSWFSPPQPPAVASADDDDDYNGWAVVEAPPPYRQPKKKGLPPFVIGVIGTLAVPVLAAVAYFSLSKKGFNLQFSTTWRTLSPVEIKADVDETRDWAADQNAVLSQSRLSEESMLDRSGETLSSAHQEKLHRVMISAPVDSTQMESLSNLKKLKIIEDCTRANELCTRREYARWLVCLNSLLERNPKHRIVPSVSLSGSTVAAFDDLSVEDEDFEFIQALAEAGIIPSKLSCPDNSKGDRSCCFYPDSYISRQDVIVWKAQLEYEILPMIMEQVKYTINTQLINLSDSLNNKEKKVLDVLSTFHSIKSLTSLQSRCQEQK</sequence>
<name>A0A2P2K963_RHIMU</name>
<evidence type="ECO:0000313" key="3">
    <source>
        <dbReference type="EMBL" id="MBX02232.1"/>
    </source>
</evidence>
<dbReference type="PANTHER" id="PTHR33740">
    <property type="entry name" value="GPI-ANCHORED ADHESIN-LIKE PROTEIN"/>
    <property type="match status" value="1"/>
</dbReference>
<dbReference type="AlphaFoldDB" id="A0A2P2K963"/>
<keyword evidence="1" id="KW-0472">Membrane</keyword>